<evidence type="ECO:0000256" key="1">
    <source>
        <dbReference type="ARBA" id="ARBA00004123"/>
    </source>
</evidence>
<evidence type="ECO:0000256" key="5">
    <source>
        <dbReference type="ARBA" id="ARBA00023242"/>
    </source>
</evidence>
<keyword evidence="5" id="KW-0539">Nucleus</keyword>
<dbReference type="FunFam" id="3.40.1810.10:FF:000010">
    <property type="entry name" value="Agamous-like MADS-box protein AGL30"/>
    <property type="match status" value="1"/>
</dbReference>
<dbReference type="GO" id="GO:0045944">
    <property type="term" value="P:positive regulation of transcription by RNA polymerase II"/>
    <property type="evidence" value="ECO:0007669"/>
    <property type="project" value="InterPro"/>
</dbReference>
<dbReference type="GO" id="GO:0000981">
    <property type="term" value="F:DNA-binding transcription factor activity, RNA polymerase II-specific"/>
    <property type="evidence" value="ECO:0007669"/>
    <property type="project" value="InterPro"/>
</dbReference>
<dbReference type="GO" id="GO:0080092">
    <property type="term" value="P:regulation of pollen tube growth"/>
    <property type="evidence" value="ECO:0007669"/>
    <property type="project" value="UniProtKB-ARBA"/>
</dbReference>
<reference evidence="7 8" key="1">
    <citation type="submission" date="2019-11" db="EMBL/GenBank/DDBJ databases">
        <authorList>
            <person name="Jiao W.-B."/>
            <person name="Schneeberger K."/>
        </authorList>
    </citation>
    <scope>NUCLEOTIDE SEQUENCE [LARGE SCALE GENOMIC DNA]</scope>
    <source>
        <strain evidence="8">cv. An-1</strain>
    </source>
</reference>
<dbReference type="Gene3D" id="3.40.1810.10">
    <property type="entry name" value="Transcription factor, MADS-box"/>
    <property type="match status" value="1"/>
</dbReference>
<dbReference type="GO" id="GO:0000987">
    <property type="term" value="F:cis-regulatory region sequence-specific DNA binding"/>
    <property type="evidence" value="ECO:0007669"/>
    <property type="project" value="InterPro"/>
</dbReference>
<proteinExistence type="predicted"/>
<dbReference type="GO" id="GO:0010152">
    <property type="term" value="P:pollen maturation"/>
    <property type="evidence" value="ECO:0007669"/>
    <property type="project" value="UniProtKB-ARBA"/>
</dbReference>
<protein>
    <recommendedName>
        <fullName evidence="6">MADS-box domain-containing protein</fullName>
    </recommendedName>
</protein>
<dbReference type="SUPFAM" id="SSF55455">
    <property type="entry name" value="SRF-like"/>
    <property type="match status" value="1"/>
</dbReference>
<feature type="domain" description="MADS-box" evidence="6">
    <location>
        <begin position="1"/>
        <end position="53"/>
    </location>
</feature>
<evidence type="ECO:0000256" key="4">
    <source>
        <dbReference type="ARBA" id="ARBA00023163"/>
    </source>
</evidence>
<dbReference type="GO" id="GO:0046983">
    <property type="term" value="F:protein dimerization activity"/>
    <property type="evidence" value="ECO:0007669"/>
    <property type="project" value="InterPro"/>
</dbReference>
<dbReference type="GO" id="GO:0005634">
    <property type="term" value="C:nucleus"/>
    <property type="evidence" value="ECO:0007669"/>
    <property type="project" value="UniProtKB-SubCell"/>
</dbReference>
<dbReference type="InterPro" id="IPR050142">
    <property type="entry name" value="MADS-box/MEF2_TF"/>
</dbReference>
<dbReference type="EMBL" id="CACRSJ010000104">
    <property type="protein sequence ID" value="VYS50516.1"/>
    <property type="molecule type" value="Genomic_DNA"/>
</dbReference>
<keyword evidence="4" id="KW-0804">Transcription</keyword>
<dbReference type="Pfam" id="PF00319">
    <property type="entry name" value="SRF-TF"/>
    <property type="match status" value="1"/>
</dbReference>
<evidence type="ECO:0000313" key="7">
    <source>
        <dbReference type="EMBL" id="VYS50516.1"/>
    </source>
</evidence>
<evidence type="ECO:0000259" key="6">
    <source>
        <dbReference type="PROSITE" id="PS50066"/>
    </source>
</evidence>
<organism evidence="7 8">
    <name type="scientific">Arabidopsis thaliana</name>
    <name type="common">Mouse-ear cress</name>
    <dbReference type="NCBI Taxonomy" id="3702"/>
    <lineage>
        <taxon>Eukaryota</taxon>
        <taxon>Viridiplantae</taxon>
        <taxon>Streptophyta</taxon>
        <taxon>Embryophyta</taxon>
        <taxon>Tracheophyta</taxon>
        <taxon>Spermatophyta</taxon>
        <taxon>Magnoliopsida</taxon>
        <taxon>eudicotyledons</taxon>
        <taxon>Gunneridae</taxon>
        <taxon>Pentapetalae</taxon>
        <taxon>rosids</taxon>
        <taxon>malvids</taxon>
        <taxon>Brassicales</taxon>
        <taxon>Brassicaceae</taxon>
        <taxon>Camelineae</taxon>
        <taxon>Arabidopsis</taxon>
    </lineage>
</organism>
<dbReference type="PRINTS" id="PR00404">
    <property type="entry name" value="MADSDOMAIN"/>
</dbReference>
<sequence>MGRVKLKIKKLQNMNGRQCTYTKRRHGIMKKAKELSILCDIDVVLLMFSPMGKASLCIGKHSIGEVIAKFAQLSPQERAKRKLENLEALRKTFMKANHDIDISKFLDRISTPTVEVLSEKIRFLQTQLSDIHTRLSYWTDVENIDSVDDLQQLEHSLRQSLAQIYSRKATMPQRQQQQLLSSQCKNQLQTEIDIDFGMEMEQQLENFSWVRTDENMNVPIEEEDPNLQLHQMYNDITCSASSALGNYSGLFSKSSDILTQKLETGRIPGTSADPNQQFSNLSFLNDQKLKQLAEWNLLGSPADYYVSQILEASYKPQFGGKNNGASSETLPYVAVFDDPLYFWVNNRLAIIHLLSKLCYYWSCFADCF</sequence>
<dbReference type="AlphaFoldDB" id="A0A654EMG6"/>
<dbReference type="InterPro" id="IPR033897">
    <property type="entry name" value="SRF-like_MADS-box"/>
</dbReference>
<accession>A0A654EMG6</accession>
<dbReference type="CDD" id="cd00266">
    <property type="entry name" value="MADS_SRF_like"/>
    <property type="match status" value="1"/>
</dbReference>
<evidence type="ECO:0000256" key="3">
    <source>
        <dbReference type="ARBA" id="ARBA00023125"/>
    </source>
</evidence>
<dbReference type="InterPro" id="IPR002100">
    <property type="entry name" value="TF_MADSbox"/>
</dbReference>
<evidence type="ECO:0000313" key="8">
    <source>
        <dbReference type="Proteomes" id="UP000426265"/>
    </source>
</evidence>
<keyword evidence="3" id="KW-0238">DNA-binding</keyword>
<dbReference type="PANTHER" id="PTHR48019">
    <property type="entry name" value="SERUM RESPONSE FACTOR HOMOLOG"/>
    <property type="match status" value="1"/>
</dbReference>
<dbReference type="PROSITE" id="PS50066">
    <property type="entry name" value="MADS_BOX_2"/>
    <property type="match status" value="1"/>
</dbReference>
<keyword evidence="2" id="KW-0805">Transcription regulation</keyword>
<dbReference type="ExpressionAtlas" id="A0A654EMG6">
    <property type="expression patterns" value="baseline and differential"/>
</dbReference>
<dbReference type="InterPro" id="IPR036879">
    <property type="entry name" value="TF_MADSbox_sf"/>
</dbReference>
<gene>
    <name evidence="7" type="ORF">AN1_LOCUS5986</name>
</gene>
<name>A0A654EMG6_ARATH</name>
<dbReference type="Proteomes" id="UP000426265">
    <property type="component" value="Unassembled WGS sequence"/>
</dbReference>
<evidence type="ECO:0000256" key="2">
    <source>
        <dbReference type="ARBA" id="ARBA00023015"/>
    </source>
</evidence>
<dbReference type="SMART" id="SM00432">
    <property type="entry name" value="MADS"/>
    <property type="match status" value="1"/>
</dbReference>
<comment type="subcellular location">
    <subcellularLocation>
        <location evidence="1">Nucleus</location>
    </subcellularLocation>
</comment>